<accession>A0A852ZFT7</accession>
<reference evidence="2 3" key="1">
    <citation type="submission" date="2020-07" db="EMBL/GenBank/DDBJ databases">
        <title>Sequencing the genomes of 1000 actinobacteria strains.</title>
        <authorList>
            <person name="Klenk H.-P."/>
        </authorList>
    </citation>
    <scope>NUCLEOTIDE SEQUENCE [LARGE SCALE GENOMIC DNA]</scope>
    <source>
        <strain evidence="2 3">DSM 18448</strain>
    </source>
</reference>
<keyword evidence="3" id="KW-1185">Reference proteome</keyword>
<feature type="domain" description="Aminoglycoside phosphotransferase" evidence="1">
    <location>
        <begin position="27"/>
        <end position="250"/>
    </location>
</feature>
<proteinExistence type="predicted"/>
<evidence type="ECO:0000259" key="1">
    <source>
        <dbReference type="Pfam" id="PF01636"/>
    </source>
</evidence>
<protein>
    <recommendedName>
        <fullName evidence="1">Aminoglycoside phosphotransferase domain-containing protein</fullName>
    </recommendedName>
</protein>
<dbReference type="InterPro" id="IPR002575">
    <property type="entry name" value="Aminoglycoside_PTrfase"/>
</dbReference>
<dbReference type="EMBL" id="JACBZH010000001">
    <property type="protein sequence ID" value="NYH91967.1"/>
    <property type="molecule type" value="Genomic_DNA"/>
</dbReference>
<comment type="caution">
    <text evidence="2">The sequence shown here is derived from an EMBL/GenBank/DDBJ whole genome shotgun (WGS) entry which is preliminary data.</text>
</comment>
<dbReference type="SUPFAM" id="SSF56112">
    <property type="entry name" value="Protein kinase-like (PK-like)"/>
    <property type="match status" value="1"/>
</dbReference>
<evidence type="ECO:0000313" key="3">
    <source>
        <dbReference type="Proteomes" id="UP000579605"/>
    </source>
</evidence>
<dbReference type="RefSeq" id="WP_179789446.1">
    <property type="nucleotide sequence ID" value="NZ_BAAARR010000001.1"/>
</dbReference>
<organism evidence="2 3">
    <name type="scientific">Actinopolymorpha rutila</name>
    <dbReference type="NCBI Taxonomy" id="446787"/>
    <lineage>
        <taxon>Bacteria</taxon>
        <taxon>Bacillati</taxon>
        <taxon>Actinomycetota</taxon>
        <taxon>Actinomycetes</taxon>
        <taxon>Propionibacteriales</taxon>
        <taxon>Actinopolymorphaceae</taxon>
        <taxon>Actinopolymorpha</taxon>
    </lineage>
</organism>
<gene>
    <name evidence="2" type="ORF">F4554_004605</name>
</gene>
<dbReference type="InterPro" id="IPR011009">
    <property type="entry name" value="Kinase-like_dom_sf"/>
</dbReference>
<dbReference type="AlphaFoldDB" id="A0A852ZFT7"/>
<dbReference type="Gene3D" id="3.90.1200.10">
    <property type="match status" value="1"/>
</dbReference>
<dbReference type="Pfam" id="PF01636">
    <property type="entry name" value="APH"/>
    <property type="match status" value="1"/>
</dbReference>
<dbReference type="Proteomes" id="UP000579605">
    <property type="component" value="Unassembled WGS sequence"/>
</dbReference>
<evidence type="ECO:0000313" key="2">
    <source>
        <dbReference type="EMBL" id="NYH91967.1"/>
    </source>
</evidence>
<sequence length="326" mass="36191">MTARQVAEAFDLGTPTGELDLVQHTVSQTWRLTTSAGRFLVKELWPDEDRPWADELNWRRTFEERVAAAGIRIPPPVPPPTKAYGWTSRVAGRGAYRVTEWVEHRKVTADDDLSDWLGRVLAVLHSFEPYPSDTGDLEPFYYVHPADRWREWAAQARRQGRPWATEFAGRLDGYLRQTERLRTTYSGIGDHVLTHRDMVPFNVLMTPTGPVLTDWDVIGPDSASLETGFAAVTFAYRDPRLVRRTLASYAANGGKLVGGLGENLFAHKLGSELGRLAGMVDAVVTGAPQTGWMTRYADPDTGVGDAMAEVAAAEDRLRRLAADLGV</sequence>
<name>A0A852ZFT7_9ACTN</name>